<feature type="domain" description="N-acetyltransferase" evidence="1">
    <location>
        <begin position="18"/>
        <end position="183"/>
    </location>
</feature>
<dbReference type="OrthoDB" id="2061990at2"/>
<gene>
    <name evidence="2" type="ORF">LX16_0595</name>
</gene>
<dbReference type="EMBL" id="VLLL01000005">
    <property type="protein sequence ID" value="TWJ14902.1"/>
    <property type="molecule type" value="Genomic_DNA"/>
</dbReference>
<proteinExistence type="predicted"/>
<dbReference type="Proteomes" id="UP000321617">
    <property type="component" value="Unassembled WGS sequence"/>
</dbReference>
<dbReference type="GO" id="GO:0005737">
    <property type="term" value="C:cytoplasm"/>
    <property type="evidence" value="ECO:0007669"/>
    <property type="project" value="TreeGrafter"/>
</dbReference>
<dbReference type="Gene3D" id="3.40.630.30">
    <property type="match status" value="1"/>
</dbReference>
<dbReference type="PANTHER" id="PTHR43441">
    <property type="entry name" value="RIBOSOMAL-PROTEIN-SERINE ACETYLTRANSFERASE"/>
    <property type="match status" value="1"/>
</dbReference>
<dbReference type="GO" id="GO:1990189">
    <property type="term" value="F:protein N-terminal-serine acetyltransferase activity"/>
    <property type="evidence" value="ECO:0007669"/>
    <property type="project" value="TreeGrafter"/>
</dbReference>
<dbReference type="AlphaFoldDB" id="A0A562VAJ8"/>
<dbReference type="PROSITE" id="PS51186">
    <property type="entry name" value="GNAT"/>
    <property type="match status" value="1"/>
</dbReference>
<name>A0A562VAJ8_9ACTN</name>
<dbReference type="SUPFAM" id="SSF55729">
    <property type="entry name" value="Acyl-CoA N-acyltransferases (Nat)"/>
    <property type="match status" value="1"/>
</dbReference>
<protein>
    <submittedName>
        <fullName evidence="2">RimJ/RimL family protein N-acetyltransferase</fullName>
    </submittedName>
</protein>
<reference evidence="2 3" key="1">
    <citation type="journal article" date="2013" name="Stand. Genomic Sci.">
        <title>Genomic Encyclopedia of Type Strains, Phase I: The one thousand microbial genomes (KMG-I) project.</title>
        <authorList>
            <person name="Kyrpides N.C."/>
            <person name="Woyke T."/>
            <person name="Eisen J.A."/>
            <person name="Garrity G."/>
            <person name="Lilburn T.G."/>
            <person name="Beck B.J."/>
            <person name="Whitman W.B."/>
            <person name="Hugenholtz P."/>
            <person name="Klenk H.P."/>
        </authorList>
    </citation>
    <scope>NUCLEOTIDE SEQUENCE [LARGE SCALE GENOMIC DNA]</scope>
    <source>
        <strain evidence="2 3">DSM 45044</strain>
    </source>
</reference>
<dbReference type="InterPro" id="IPR016181">
    <property type="entry name" value="Acyl_CoA_acyltransferase"/>
</dbReference>
<dbReference type="PANTHER" id="PTHR43441:SF10">
    <property type="entry name" value="ACETYLTRANSFERASE"/>
    <property type="match status" value="1"/>
</dbReference>
<comment type="caution">
    <text evidence="2">The sequence shown here is derived from an EMBL/GenBank/DDBJ whole genome shotgun (WGS) entry which is preliminary data.</text>
</comment>
<dbReference type="GO" id="GO:0008999">
    <property type="term" value="F:protein-N-terminal-alanine acetyltransferase activity"/>
    <property type="evidence" value="ECO:0007669"/>
    <property type="project" value="TreeGrafter"/>
</dbReference>
<evidence type="ECO:0000313" key="3">
    <source>
        <dbReference type="Proteomes" id="UP000321617"/>
    </source>
</evidence>
<organism evidence="2 3">
    <name type="scientific">Stackebrandtia albiflava</name>
    <dbReference type="NCBI Taxonomy" id="406432"/>
    <lineage>
        <taxon>Bacteria</taxon>
        <taxon>Bacillati</taxon>
        <taxon>Actinomycetota</taxon>
        <taxon>Actinomycetes</taxon>
        <taxon>Glycomycetales</taxon>
        <taxon>Glycomycetaceae</taxon>
        <taxon>Stackebrandtia</taxon>
    </lineage>
</organism>
<evidence type="ECO:0000313" key="2">
    <source>
        <dbReference type="EMBL" id="TWJ14902.1"/>
    </source>
</evidence>
<evidence type="ECO:0000259" key="1">
    <source>
        <dbReference type="PROSITE" id="PS51186"/>
    </source>
</evidence>
<accession>A0A562VAJ8</accession>
<dbReference type="InterPro" id="IPR000182">
    <property type="entry name" value="GNAT_dom"/>
</dbReference>
<sequence length="183" mass="19685">MSAPLPAWPATPPSHDGVVLRRVREDDAAMARELATDPYVPTIGSLPADAGREDALDWVRRQQERHASGAGFSFTIADAATDAALGHCGLWLRELPEGRATAGYSVAPSSRGKGHAAAALTALTAFGWTVPGLFRIALYIEPWNVASIRTAERAGYAREGLLRSHQVIDGRRRDMALYAAVRL</sequence>
<dbReference type="RefSeq" id="WP_147132707.1">
    <property type="nucleotide sequence ID" value="NZ_BAABIJ010000001.1"/>
</dbReference>
<keyword evidence="2" id="KW-0808">Transferase</keyword>
<dbReference type="Pfam" id="PF13302">
    <property type="entry name" value="Acetyltransf_3"/>
    <property type="match status" value="1"/>
</dbReference>
<keyword evidence="3" id="KW-1185">Reference proteome</keyword>
<dbReference type="InterPro" id="IPR051908">
    <property type="entry name" value="Ribosomal_N-acetyltransferase"/>
</dbReference>